<keyword evidence="4" id="KW-0788">Thiol protease</keyword>
<dbReference type="InterPro" id="IPR038765">
    <property type="entry name" value="Papain-like_cys_pep_sf"/>
</dbReference>
<sequence>MITKKRIASLIAVCVASLTLSSVEAPATFAADNASNASDMVTSARSFPKVNTVKKNLYVEASSTNVDSNSNWGGLEQMDVPQTQSTSEKEAEAQAQAQAEEQAKAEAQRRADQEAAAASRSQSRAPLENNAAASVPAVPVSANASALSAFATQFVGAPYVFGGNQPSGWDCSGFVQYVFSQFGISLPHSSGAQMGVGTPVNSLAEARPGDILANGAHAGIYIGNGMVINALNPAQGTQITSTAVFSGPFAIRRVL</sequence>
<dbReference type="PANTHER" id="PTHR47053:SF1">
    <property type="entry name" value="MUREIN DD-ENDOPEPTIDASE MEPH-RELATED"/>
    <property type="match status" value="1"/>
</dbReference>
<gene>
    <name evidence="8" type="ORF">D2E26_0966</name>
</gene>
<feature type="region of interest" description="Disordered" evidence="5">
    <location>
        <begin position="68"/>
        <end position="128"/>
    </location>
</feature>
<accession>A0A430FPY9</accession>
<evidence type="ECO:0000256" key="5">
    <source>
        <dbReference type="SAM" id="MobiDB-lite"/>
    </source>
</evidence>
<keyword evidence="6" id="KW-0732">Signal</keyword>
<keyword evidence="3" id="KW-0378">Hydrolase</keyword>
<comment type="caution">
    <text evidence="8">The sequence shown here is derived from an EMBL/GenBank/DDBJ whole genome shotgun (WGS) entry which is preliminary data.</text>
</comment>
<organism evidence="8 9">
    <name type="scientific">Bifidobacterium dolichotidis</name>
    <dbReference type="NCBI Taxonomy" id="2306976"/>
    <lineage>
        <taxon>Bacteria</taxon>
        <taxon>Bacillati</taxon>
        <taxon>Actinomycetota</taxon>
        <taxon>Actinomycetes</taxon>
        <taxon>Bifidobacteriales</taxon>
        <taxon>Bifidobacteriaceae</taxon>
        <taxon>Bifidobacterium</taxon>
    </lineage>
</organism>
<name>A0A430FPY9_9BIFI</name>
<feature type="domain" description="NlpC/P60" evidence="7">
    <location>
        <begin position="141"/>
        <end position="255"/>
    </location>
</feature>
<dbReference type="GO" id="GO:0008234">
    <property type="term" value="F:cysteine-type peptidase activity"/>
    <property type="evidence" value="ECO:0007669"/>
    <property type="project" value="UniProtKB-KW"/>
</dbReference>
<protein>
    <submittedName>
        <fullName evidence="8">Peptidase P60</fullName>
    </submittedName>
</protein>
<dbReference type="PANTHER" id="PTHR47053">
    <property type="entry name" value="MUREIN DD-ENDOPEPTIDASE MEPH-RELATED"/>
    <property type="match status" value="1"/>
</dbReference>
<dbReference type="OrthoDB" id="9815778at2"/>
<dbReference type="InterPro" id="IPR051202">
    <property type="entry name" value="Peptidase_C40"/>
</dbReference>
<comment type="similarity">
    <text evidence="1">Belongs to the peptidase C40 family.</text>
</comment>
<evidence type="ECO:0000256" key="1">
    <source>
        <dbReference type="ARBA" id="ARBA00007074"/>
    </source>
</evidence>
<evidence type="ECO:0000259" key="7">
    <source>
        <dbReference type="PROSITE" id="PS51935"/>
    </source>
</evidence>
<feature type="chain" id="PRO_5019028991" evidence="6">
    <location>
        <begin position="31"/>
        <end position="255"/>
    </location>
</feature>
<reference evidence="8 9" key="1">
    <citation type="submission" date="2018-09" db="EMBL/GenBank/DDBJ databases">
        <title>Characterization of the phylogenetic diversity of five novel species belonging to the genus Bifidobacterium.</title>
        <authorList>
            <person name="Lugli G.A."/>
            <person name="Duranti S."/>
            <person name="Milani C."/>
        </authorList>
    </citation>
    <scope>NUCLEOTIDE SEQUENCE [LARGE SCALE GENOMIC DNA]</scope>
    <source>
        <strain evidence="8 9">2036B</strain>
    </source>
</reference>
<feature type="signal peptide" evidence="6">
    <location>
        <begin position="1"/>
        <end position="30"/>
    </location>
</feature>
<evidence type="ECO:0000256" key="4">
    <source>
        <dbReference type="ARBA" id="ARBA00022807"/>
    </source>
</evidence>
<dbReference type="GO" id="GO:0006508">
    <property type="term" value="P:proteolysis"/>
    <property type="evidence" value="ECO:0007669"/>
    <property type="project" value="UniProtKB-KW"/>
</dbReference>
<dbReference type="SUPFAM" id="SSF54001">
    <property type="entry name" value="Cysteine proteinases"/>
    <property type="match status" value="1"/>
</dbReference>
<evidence type="ECO:0000256" key="3">
    <source>
        <dbReference type="ARBA" id="ARBA00022801"/>
    </source>
</evidence>
<dbReference type="AlphaFoldDB" id="A0A430FPY9"/>
<dbReference type="Pfam" id="PF00877">
    <property type="entry name" value="NLPC_P60"/>
    <property type="match status" value="1"/>
</dbReference>
<dbReference type="Gene3D" id="3.90.1720.10">
    <property type="entry name" value="endopeptidase domain like (from Nostoc punctiforme)"/>
    <property type="match status" value="1"/>
</dbReference>
<evidence type="ECO:0000313" key="8">
    <source>
        <dbReference type="EMBL" id="RSX54912.1"/>
    </source>
</evidence>
<proteinExistence type="inferred from homology"/>
<feature type="compositionally biased region" description="Low complexity" evidence="5">
    <location>
        <begin position="114"/>
        <end position="128"/>
    </location>
</feature>
<dbReference type="PROSITE" id="PS51935">
    <property type="entry name" value="NLPC_P60"/>
    <property type="match status" value="1"/>
</dbReference>
<dbReference type="RefSeq" id="WP_125963593.1">
    <property type="nucleotide sequence ID" value="NZ_QXGM01000002.1"/>
</dbReference>
<keyword evidence="2" id="KW-0645">Protease</keyword>
<evidence type="ECO:0000313" key="9">
    <source>
        <dbReference type="Proteomes" id="UP000287609"/>
    </source>
</evidence>
<feature type="compositionally biased region" description="Basic and acidic residues" evidence="5">
    <location>
        <begin position="101"/>
        <end position="113"/>
    </location>
</feature>
<dbReference type="InterPro" id="IPR000064">
    <property type="entry name" value="NLP_P60_dom"/>
</dbReference>
<dbReference type="Proteomes" id="UP000287609">
    <property type="component" value="Unassembled WGS sequence"/>
</dbReference>
<keyword evidence="9" id="KW-1185">Reference proteome</keyword>
<evidence type="ECO:0000256" key="6">
    <source>
        <dbReference type="SAM" id="SignalP"/>
    </source>
</evidence>
<evidence type="ECO:0000256" key="2">
    <source>
        <dbReference type="ARBA" id="ARBA00022670"/>
    </source>
</evidence>
<dbReference type="EMBL" id="QXGM01000002">
    <property type="protein sequence ID" value="RSX54912.1"/>
    <property type="molecule type" value="Genomic_DNA"/>
</dbReference>